<dbReference type="AlphaFoldDB" id="A0A9D1LUY0"/>
<dbReference type="Proteomes" id="UP000824111">
    <property type="component" value="Unassembled WGS sequence"/>
</dbReference>
<sequence length="34" mass="3731">MKYCRKCGCELRDDAAFCDKCGEKVETGADSGQL</sequence>
<feature type="non-terminal residue" evidence="2">
    <location>
        <position position="34"/>
    </location>
</feature>
<name>A0A9D1LUY0_9FIRM</name>
<evidence type="ECO:0000313" key="3">
    <source>
        <dbReference type="Proteomes" id="UP000824111"/>
    </source>
</evidence>
<reference evidence="2" key="1">
    <citation type="submission" date="2020-10" db="EMBL/GenBank/DDBJ databases">
        <authorList>
            <person name="Gilroy R."/>
        </authorList>
    </citation>
    <scope>NUCLEOTIDE SEQUENCE</scope>
    <source>
        <strain evidence="2">ChiSjej4B22-9803</strain>
    </source>
</reference>
<accession>A0A9D1LUY0</accession>
<feature type="domain" description="Zinc-ribbon" evidence="1">
    <location>
        <begin position="3"/>
        <end position="24"/>
    </location>
</feature>
<reference evidence="2" key="2">
    <citation type="journal article" date="2021" name="PeerJ">
        <title>Extensive microbial diversity within the chicken gut microbiome revealed by metagenomics and culture.</title>
        <authorList>
            <person name="Gilroy R."/>
            <person name="Ravi A."/>
            <person name="Getino M."/>
            <person name="Pursley I."/>
            <person name="Horton D.L."/>
            <person name="Alikhan N.F."/>
            <person name="Baker D."/>
            <person name="Gharbi K."/>
            <person name="Hall N."/>
            <person name="Watson M."/>
            <person name="Adriaenssens E.M."/>
            <person name="Foster-Nyarko E."/>
            <person name="Jarju S."/>
            <person name="Secka A."/>
            <person name="Antonio M."/>
            <person name="Oren A."/>
            <person name="Chaudhuri R.R."/>
            <person name="La Ragione R."/>
            <person name="Hildebrand F."/>
            <person name="Pallen M.J."/>
        </authorList>
    </citation>
    <scope>NUCLEOTIDE SEQUENCE</scope>
    <source>
        <strain evidence="2">ChiSjej4B22-9803</strain>
    </source>
</reference>
<evidence type="ECO:0000259" key="1">
    <source>
        <dbReference type="Pfam" id="PF13240"/>
    </source>
</evidence>
<dbReference type="EMBL" id="DVND01000106">
    <property type="protein sequence ID" value="HIU48494.1"/>
    <property type="molecule type" value="Genomic_DNA"/>
</dbReference>
<gene>
    <name evidence="2" type="ORF">IAB04_03965</name>
</gene>
<protein>
    <submittedName>
        <fullName evidence="2">Zinc-ribbon domain-containing protein</fullName>
    </submittedName>
</protein>
<comment type="caution">
    <text evidence="2">The sequence shown here is derived from an EMBL/GenBank/DDBJ whole genome shotgun (WGS) entry which is preliminary data.</text>
</comment>
<evidence type="ECO:0000313" key="2">
    <source>
        <dbReference type="EMBL" id="HIU48494.1"/>
    </source>
</evidence>
<organism evidence="2 3">
    <name type="scientific">Candidatus Avimonoglobus intestinipullorum</name>
    <dbReference type="NCBI Taxonomy" id="2840699"/>
    <lineage>
        <taxon>Bacteria</taxon>
        <taxon>Bacillati</taxon>
        <taxon>Bacillota</taxon>
        <taxon>Clostridia</taxon>
        <taxon>Eubacteriales</taxon>
        <taxon>Candidatus Avimonoglobus</taxon>
    </lineage>
</organism>
<dbReference type="Pfam" id="PF13240">
    <property type="entry name" value="Zn_Ribbon_1"/>
    <property type="match status" value="1"/>
</dbReference>
<proteinExistence type="predicted"/>
<dbReference type="InterPro" id="IPR026870">
    <property type="entry name" value="Zinc_ribbon_dom"/>
</dbReference>